<evidence type="ECO:0000259" key="2">
    <source>
        <dbReference type="Pfam" id="PF01243"/>
    </source>
</evidence>
<reference evidence="3 4" key="1">
    <citation type="submission" date="2020-03" db="EMBL/GenBank/DDBJ databases">
        <title>Whole genome shotgun sequence of Phytohabitans flavus NBRC 107702.</title>
        <authorList>
            <person name="Komaki H."/>
            <person name="Tamura T."/>
        </authorList>
    </citation>
    <scope>NUCLEOTIDE SEQUENCE [LARGE SCALE GENOMIC DNA]</scope>
    <source>
        <strain evidence="3 4">NBRC 107702</strain>
    </source>
</reference>
<keyword evidence="1" id="KW-0560">Oxidoreductase</keyword>
<evidence type="ECO:0000313" key="3">
    <source>
        <dbReference type="EMBL" id="BCB75637.1"/>
    </source>
</evidence>
<dbReference type="GO" id="GO:0005829">
    <property type="term" value="C:cytosol"/>
    <property type="evidence" value="ECO:0007669"/>
    <property type="project" value="TreeGrafter"/>
</dbReference>
<evidence type="ECO:0000256" key="1">
    <source>
        <dbReference type="ARBA" id="ARBA00023002"/>
    </source>
</evidence>
<reference evidence="3 4" key="2">
    <citation type="submission" date="2020-03" db="EMBL/GenBank/DDBJ databases">
        <authorList>
            <person name="Ichikawa N."/>
            <person name="Kimura A."/>
            <person name="Kitahashi Y."/>
            <person name="Uohara A."/>
        </authorList>
    </citation>
    <scope>NUCLEOTIDE SEQUENCE [LARGE SCALE GENOMIC DNA]</scope>
    <source>
        <strain evidence="3 4">NBRC 107702</strain>
    </source>
</reference>
<dbReference type="RefSeq" id="WP_173035531.1">
    <property type="nucleotide sequence ID" value="NZ_AP022870.1"/>
</dbReference>
<dbReference type="GO" id="GO:0016627">
    <property type="term" value="F:oxidoreductase activity, acting on the CH-CH group of donors"/>
    <property type="evidence" value="ECO:0007669"/>
    <property type="project" value="TreeGrafter"/>
</dbReference>
<gene>
    <name evidence="3" type="ORF">Pflav_020470</name>
</gene>
<dbReference type="GO" id="GO:0070967">
    <property type="term" value="F:coenzyme F420 binding"/>
    <property type="evidence" value="ECO:0007669"/>
    <property type="project" value="TreeGrafter"/>
</dbReference>
<dbReference type="InterPro" id="IPR011576">
    <property type="entry name" value="Pyridox_Oxase_N"/>
</dbReference>
<dbReference type="PANTHER" id="PTHR35176">
    <property type="entry name" value="HEME OXYGENASE HI_0854-RELATED"/>
    <property type="match status" value="1"/>
</dbReference>
<feature type="domain" description="Pyridoxamine 5'-phosphate oxidase N-terminal" evidence="2">
    <location>
        <begin position="25"/>
        <end position="135"/>
    </location>
</feature>
<dbReference type="SUPFAM" id="SSF50475">
    <property type="entry name" value="FMN-binding split barrel"/>
    <property type="match status" value="1"/>
</dbReference>
<dbReference type="Proteomes" id="UP000502508">
    <property type="component" value="Chromosome"/>
</dbReference>
<dbReference type="EMBL" id="AP022870">
    <property type="protein sequence ID" value="BCB75637.1"/>
    <property type="molecule type" value="Genomic_DNA"/>
</dbReference>
<dbReference type="KEGG" id="pfla:Pflav_020470"/>
<evidence type="ECO:0000313" key="4">
    <source>
        <dbReference type="Proteomes" id="UP000502508"/>
    </source>
</evidence>
<organism evidence="3 4">
    <name type="scientific">Phytohabitans flavus</name>
    <dbReference type="NCBI Taxonomy" id="1076124"/>
    <lineage>
        <taxon>Bacteria</taxon>
        <taxon>Bacillati</taxon>
        <taxon>Actinomycetota</taxon>
        <taxon>Actinomycetes</taxon>
        <taxon>Micromonosporales</taxon>
        <taxon>Micromonosporaceae</taxon>
    </lineage>
</organism>
<dbReference type="Gene3D" id="2.30.110.10">
    <property type="entry name" value="Electron Transport, Fmn-binding Protein, Chain A"/>
    <property type="match status" value="1"/>
</dbReference>
<proteinExistence type="predicted"/>
<dbReference type="AlphaFoldDB" id="A0A6F8XPA9"/>
<dbReference type="InterPro" id="IPR012349">
    <property type="entry name" value="Split_barrel_FMN-bd"/>
</dbReference>
<accession>A0A6F8XPA9</accession>
<protein>
    <submittedName>
        <fullName evidence="3">Pyridoxamine 5'-phosphate oxidase</fullName>
    </submittedName>
</protein>
<dbReference type="PANTHER" id="PTHR35176:SF4">
    <property type="entry name" value="PYRIDOXAMINE 5'-PHOSPHATE OXIDASE-RELATED FMN-BINDING"/>
    <property type="match status" value="1"/>
</dbReference>
<keyword evidence="4" id="KW-1185">Reference proteome</keyword>
<sequence>MQPVVEFDGRYSSPEAAATPWTDVLEAIARAEVFWLTTLRPDGRPHITPLIAAWHGDGMYFTTGAGERKAANLRVQDRCALTTGTNTLRGLDVVVEGTARLVEGAAERDGAASAFEAKYGAHLTSPEGTWAGMGDTIRAGGVQLYRVEPAVAYSFAKGDVYAQTRYRFGA</sequence>
<dbReference type="InterPro" id="IPR052019">
    <property type="entry name" value="F420H2_bilvrd_red/Heme_oxyg"/>
</dbReference>
<name>A0A6F8XPA9_9ACTN</name>
<dbReference type="Pfam" id="PF01243">
    <property type="entry name" value="PNPOx_N"/>
    <property type="match status" value="1"/>
</dbReference>